<dbReference type="AlphaFoldDB" id="A0A2N3HRM1"/>
<dbReference type="Gene3D" id="3.40.50.720">
    <property type="entry name" value="NAD(P)-binding Rossmann-like Domain"/>
    <property type="match status" value="1"/>
</dbReference>
<dbReference type="EMBL" id="MVDD01000022">
    <property type="protein sequence ID" value="PKQ60693.1"/>
    <property type="molecule type" value="Genomic_DNA"/>
</dbReference>
<dbReference type="InterPro" id="IPR002347">
    <property type="entry name" value="SDR_fam"/>
</dbReference>
<name>A0A2N3HRM1_9BACT</name>
<keyword evidence="5" id="KW-1185">Reference proteome</keyword>
<keyword evidence="2" id="KW-0560">Oxidoreductase</keyword>
<accession>A0A2N3HRM1</accession>
<dbReference type="PRINTS" id="PR00081">
    <property type="entry name" value="GDHRDH"/>
</dbReference>
<dbReference type="PRINTS" id="PR00080">
    <property type="entry name" value="SDRFAMILY"/>
</dbReference>
<dbReference type="PANTHER" id="PTHR42901">
    <property type="entry name" value="ALCOHOL DEHYDROGENASE"/>
    <property type="match status" value="1"/>
</dbReference>
<sequence>MNKIAFITGATAGIGEACAKKLAKLGFNLIISGRRKENLEKVKQELIANYKIKVLAIELDVRNQDQVATKINSLPEEWTKIDLLLNNAGLAVGVSAVQEGIIDDWERMIDTNLKGLLYVTRAITPLMIANKKGQIINITSIAGKEVYPGGNVYCATKHAVDAITKGMRIDLLPHNIKVSSIAPGMVETEFSVVRFKGDSKKADQVYQGFTPLYAEDIAETVEFIVTRPAHVNINDILIMPTNQASARDVNRA</sequence>
<comment type="similarity">
    <text evidence="1 3">Belongs to the short-chain dehydrogenases/reductases (SDR) family.</text>
</comment>
<dbReference type="InterPro" id="IPR036291">
    <property type="entry name" value="NAD(P)-bd_dom_sf"/>
</dbReference>
<dbReference type="Pfam" id="PF00106">
    <property type="entry name" value="adh_short"/>
    <property type="match status" value="1"/>
</dbReference>
<dbReference type="OrthoDB" id="9775296at2"/>
<dbReference type="SUPFAM" id="SSF51735">
    <property type="entry name" value="NAD(P)-binding Rossmann-fold domains"/>
    <property type="match status" value="1"/>
</dbReference>
<evidence type="ECO:0000256" key="1">
    <source>
        <dbReference type="ARBA" id="ARBA00006484"/>
    </source>
</evidence>
<proteinExistence type="inferred from homology"/>
<dbReference type="InterPro" id="IPR020904">
    <property type="entry name" value="Sc_DH/Rdtase_CS"/>
</dbReference>
<evidence type="ECO:0000313" key="5">
    <source>
        <dbReference type="Proteomes" id="UP000233535"/>
    </source>
</evidence>
<reference evidence="4 5" key="1">
    <citation type="journal article" date="2017" name="Front. Microbiol.">
        <title>Labilibaculum manganireducens gen. nov., sp. nov. and Labilibaculum filiforme sp. nov., Novel Bacteroidetes Isolated from Subsurface Sediments of the Baltic Sea.</title>
        <authorList>
            <person name="Vandieken V."/>
            <person name="Marshall I.P."/>
            <person name="Niemann H."/>
            <person name="Engelen B."/>
            <person name="Cypionka H."/>
        </authorList>
    </citation>
    <scope>NUCLEOTIDE SEQUENCE [LARGE SCALE GENOMIC DNA]</scope>
    <source>
        <strain evidence="4 5">59.16B</strain>
    </source>
</reference>
<dbReference type="PANTHER" id="PTHR42901:SF1">
    <property type="entry name" value="ALCOHOL DEHYDROGENASE"/>
    <property type="match status" value="1"/>
</dbReference>
<evidence type="ECO:0000313" key="4">
    <source>
        <dbReference type="EMBL" id="PKQ60693.1"/>
    </source>
</evidence>
<dbReference type="PROSITE" id="PS00061">
    <property type="entry name" value="ADH_SHORT"/>
    <property type="match status" value="1"/>
</dbReference>
<protein>
    <submittedName>
        <fullName evidence="4">NAD(P)-dependent oxidoreductase</fullName>
    </submittedName>
</protein>
<organism evidence="4 5">
    <name type="scientific">Labilibaculum filiforme</name>
    <dbReference type="NCBI Taxonomy" id="1940526"/>
    <lineage>
        <taxon>Bacteria</taxon>
        <taxon>Pseudomonadati</taxon>
        <taxon>Bacteroidota</taxon>
        <taxon>Bacteroidia</taxon>
        <taxon>Marinilabiliales</taxon>
        <taxon>Marinifilaceae</taxon>
        <taxon>Labilibaculum</taxon>
    </lineage>
</organism>
<gene>
    <name evidence="4" type="ORF">BZG02_18395</name>
</gene>
<dbReference type="Proteomes" id="UP000233535">
    <property type="component" value="Unassembled WGS sequence"/>
</dbReference>
<dbReference type="GO" id="GO:0016616">
    <property type="term" value="F:oxidoreductase activity, acting on the CH-OH group of donors, NAD or NADP as acceptor"/>
    <property type="evidence" value="ECO:0007669"/>
    <property type="project" value="UniProtKB-ARBA"/>
</dbReference>
<dbReference type="RefSeq" id="WP_101263222.1">
    <property type="nucleotide sequence ID" value="NZ_MVDD01000022.1"/>
</dbReference>
<comment type="caution">
    <text evidence="4">The sequence shown here is derived from an EMBL/GenBank/DDBJ whole genome shotgun (WGS) entry which is preliminary data.</text>
</comment>
<dbReference type="FunFam" id="3.40.50.720:FF:000047">
    <property type="entry name" value="NADP-dependent L-serine/L-allo-threonine dehydrogenase"/>
    <property type="match status" value="1"/>
</dbReference>
<evidence type="ECO:0000256" key="2">
    <source>
        <dbReference type="ARBA" id="ARBA00023002"/>
    </source>
</evidence>
<evidence type="ECO:0000256" key="3">
    <source>
        <dbReference type="RuleBase" id="RU000363"/>
    </source>
</evidence>